<dbReference type="Proteomes" id="UP001470230">
    <property type="component" value="Unassembled WGS sequence"/>
</dbReference>
<organism evidence="3 4">
    <name type="scientific">Tritrichomonas musculus</name>
    <dbReference type="NCBI Taxonomy" id="1915356"/>
    <lineage>
        <taxon>Eukaryota</taxon>
        <taxon>Metamonada</taxon>
        <taxon>Parabasalia</taxon>
        <taxon>Tritrichomonadida</taxon>
        <taxon>Tritrichomonadidae</taxon>
        <taxon>Tritrichomonas</taxon>
    </lineage>
</organism>
<accession>A0ABR2IRS4</accession>
<name>A0ABR2IRS4_9EUKA</name>
<keyword evidence="4" id="KW-1185">Reference proteome</keyword>
<dbReference type="InterPro" id="IPR027417">
    <property type="entry name" value="P-loop_NTPase"/>
</dbReference>
<gene>
    <name evidence="3" type="ORF">M9Y10_009905</name>
</gene>
<reference evidence="3 4" key="1">
    <citation type="submission" date="2024-04" db="EMBL/GenBank/DDBJ databases">
        <title>Tritrichomonas musculus Genome.</title>
        <authorList>
            <person name="Alves-Ferreira E."/>
            <person name="Grigg M."/>
            <person name="Lorenzi H."/>
            <person name="Galac M."/>
        </authorList>
    </citation>
    <scope>NUCLEOTIDE SEQUENCE [LARGE SCALE GENOMIC DNA]</scope>
    <source>
        <strain evidence="3 4">EAF2021</strain>
    </source>
</reference>
<feature type="region of interest" description="Disordered" evidence="1">
    <location>
        <begin position="1"/>
        <end position="27"/>
    </location>
</feature>
<proteinExistence type="predicted"/>
<dbReference type="EMBL" id="JAPFFF010000015">
    <property type="protein sequence ID" value="KAK8866936.1"/>
    <property type="molecule type" value="Genomic_DNA"/>
</dbReference>
<sequence>MTDINKNNFSTPKPREQKTQAQTSNSNHTSSTTLYIIICSAVCFAASIAIWLMFFRETKREIIVSEPIPYIWNLNFQKELNTFVFQPDHKEVLVVYGPSGFGKTRGLKVFEDNLRAKDFLVFDFDFKLLSNYAAIDDFVSYVRSVVINSLKLIDGRINKNQETLKAVQLVEALTSIEQPIKDVKIDFKDQLTHRLVKGFISISESFKTHPEISLQALFEAFDALRPLSPVVVIHNLNHLLNIENDIISNSVASFWRICEDFSRDYRSLPIIIEISDQVPLLQHYTKETIHMLYVNDFDVGQAKNILVDQNIFNPSDYQFALEKFGGHGKSFATFYDKLKEGSNANSAYSFIEKQYRDTVIKSILIDASKKDIHDRLSFLKKTVNWHMIPIQVNPNLAYHFMNWKVISLYNLTHCSLSSKLAEKVVIDVLNKIK</sequence>
<evidence type="ECO:0000313" key="3">
    <source>
        <dbReference type="EMBL" id="KAK8866936.1"/>
    </source>
</evidence>
<dbReference type="Gene3D" id="3.40.50.300">
    <property type="entry name" value="P-loop containing nucleotide triphosphate hydrolases"/>
    <property type="match status" value="1"/>
</dbReference>
<evidence type="ECO:0000313" key="4">
    <source>
        <dbReference type="Proteomes" id="UP001470230"/>
    </source>
</evidence>
<evidence type="ECO:0008006" key="5">
    <source>
        <dbReference type="Google" id="ProtNLM"/>
    </source>
</evidence>
<evidence type="ECO:0000256" key="1">
    <source>
        <dbReference type="SAM" id="MobiDB-lite"/>
    </source>
</evidence>
<comment type="caution">
    <text evidence="3">The sequence shown here is derived from an EMBL/GenBank/DDBJ whole genome shotgun (WGS) entry which is preliminary data.</text>
</comment>
<keyword evidence="2" id="KW-0812">Transmembrane</keyword>
<feature type="compositionally biased region" description="Polar residues" evidence="1">
    <location>
        <begin position="1"/>
        <end position="11"/>
    </location>
</feature>
<evidence type="ECO:0000256" key="2">
    <source>
        <dbReference type="SAM" id="Phobius"/>
    </source>
</evidence>
<keyword evidence="2" id="KW-1133">Transmembrane helix</keyword>
<keyword evidence="2" id="KW-0472">Membrane</keyword>
<feature type="transmembrane region" description="Helical" evidence="2">
    <location>
        <begin position="34"/>
        <end position="55"/>
    </location>
</feature>
<protein>
    <recommendedName>
        <fullName evidence="5">ATPase domain-containing protein</fullName>
    </recommendedName>
</protein>
<dbReference type="SUPFAM" id="SSF52540">
    <property type="entry name" value="P-loop containing nucleoside triphosphate hydrolases"/>
    <property type="match status" value="1"/>
</dbReference>